<protein>
    <submittedName>
        <fullName evidence="2">Tail fiber domain-containing protein</fullName>
    </submittedName>
</protein>
<feature type="domain" description="Peptidase S74" evidence="1">
    <location>
        <begin position="442"/>
        <end position="605"/>
    </location>
</feature>
<reference evidence="2 3" key="1">
    <citation type="submission" date="2023-12" db="EMBL/GenBank/DDBJ databases">
        <title>Baltic Sea Cyanobacteria.</title>
        <authorList>
            <person name="Delbaje E."/>
            <person name="Fewer D.P."/>
            <person name="Shishido T.K."/>
        </authorList>
    </citation>
    <scope>NUCLEOTIDE SEQUENCE [LARGE SCALE GENOMIC DNA]</scope>
    <source>
        <strain evidence="2 3">CCNP 1315</strain>
    </source>
</reference>
<dbReference type="PANTHER" id="PTHR13029:SF18">
    <property type="entry name" value="MYELIN REGULATORY FACTOR HOMOLOG 1"/>
    <property type="match status" value="1"/>
</dbReference>
<keyword evidence="3" id="KW-1185">Reference proteome</keyword>
<dbReference type="RefSeq" id="WP_323275421.1">
    <property type="nucleotide sequence ID" value="NZ_JAYGHT010000132.1"/>
</dbReference>
<dbReference type="InterPro" id="IPR030392">
    <property type="entry name" value="S74_ICA"/>
</dbReference>
<name>A0ABU5U2V4_9CYAN</name>
<sequence length="625" mass="67766">MTQKNRSELKELFKTGAKPSQQDFADFIESTLNVKDDGIEKPSGANTPLKITAQDTDEKLLDFYAGETKTWSINQKPGENKIGLNISNAGGSKLFIDSSNGNVGLSIDQPTAKLHIQQTGNEDALRIDDQLKDTTPFLINKDGNVGIGTSTPSAKLEVSGDLKVTSDLHFGTNTNQKFIVHTRSGTGDFLQITHDDEKGNWVWQNGITLTRSGNVGIGITNPGAKLEVNGDLKVTGAITPSAGNSENKGIMFPKDPGGGSDDAAWIRYYSRNPDSTDLVAKEQTTFEIGTSNDITDHIALMPGNGNVGIGTTTPGAKLEVVGGGGMAVDFIVNGRLRSNNNDGGLWIATDRFVGGDATGQIGFWNGNSWRLTVQTDGNVGIGTTNPTKGKVEINGSVTYQDPRGYRYFVNRDDSGQIATGFNAPYSLYASNFIGASEFNAFSDKRIKEVKGVSDSTSDLKTLLRINITDYTYKDKVANDNKPHKKVIGQQLAEVFPQAVKTHTDVVPDIFQPASIAENWVSLPGHGLQAGERVRILLESREPEICTVEAATPDRFQISLNYQGEVFVYGREVNDFHVVDYDALAMLHISATQELCKIIDALKTEVQQIKAQLNASDHPLPVFYNP</sequence>
<gene>
    <name evidence="2" type="ORF">VB854_20875</name>
</gene>
<accession>A0ABU5U2V4</accession>
<dbReference type="PANTHER" id="PTHR13029">
    <property type="match status" value="1"/>
</dbReference>
<evidence type="ECO:0000313" key="2">
    <source>
        <dbReference type="EMBL" id="MEA5521395.1"/>
    </source>
</evidence>
<dbReference type="EMBL" id="JAYGHT010000132">
    <property type="protein sequence ID" value="MEA5521395.1"/>
    <property type="molecule type" value="Genomic_DNA"/>
</dbReference>
<dbReference type="Pfam" id="PF13884">
    <property type="entry name" value="Peptidase_S74"/>
    <property type="match status" value="1"/>
</dbReference>
<evidence type="ECO:0000313" key="3">
    <source>
        <dbReference type="Proteomes" id="UP001301728"/>
    </source>
</evidence>
<evidence type="ECO:0000259" key="1">
    <source>
        <dbReference type="PROSITE" id="PS51688"/>
    </source>
</evidence>
<comment type="caution">
    <text evidence="2">The sequence shown here is derived from an EMBL/GenBank/DDBJ whole genome shotgun (WGS) entry which is preliminary data.</text>
</comment>
<dbReference type="PROSITE" id="PS51688">
    <property type="entry name" value="ICA"/>
    <property type="match status" value="1"/>
</dbReference>
<organism evidence="2 3">
    <name type="scientific">Limnoraphis robusta CCNP1315</name>
    <dbReference type="NCBI Taxonomy" id="3110306"/>
    <lineage>
        <taxon>Bacteria</taxon>
        <taxon>Bacillati</taxon>
        <taxon>Cyanobacteriota</taxon>
        <taxon>Cyanophyceae</taxon>
        <taxon>Oscillatoriophycideae</taxon>
        <taxon>Oscillatoriales</taxon>
        <taxon>Sirenicapillariaceae</taxon>
        <taxon>Limnoraphis</taxon>
    </lineage>
</organism>
<dbReference type="InterPro" id="IPR051577">
    <property type="entry name" value="MRF-like"/>
</dbReference>
<proteinExistence type="predicted"/>
<dbReference type="Proteomes" id="UP001301728">
    <property type="component" value="Unassembled WGS sequence"/>
</dbReference>